<dbReference type="EMBL" id="CP155447">
    <property type="protein sequence ID" value="XBH07055.1"/>
    <property type="molecule type" value="Genomic_DNA"/>
</dbReference>
<reference evidence="9" key="1">
    <citation type="submission" date="2024-05" db="EMBL/GenBank/DDBJ databases">
        <title>Planctomycetes of the genus Singulisphaera possess chitinolytic capabilities.</title>
        <authorList>
            <person name="Ivanova A."/>
        </authorList>
    </citation>
    <scope>NUCLEOTIDE SEQUENCE</scope>
    <source>
        <strain evidence="9">Ch08T</strain>
    </source>
</reference>
<feature type="transmembrane region" description="Helical" evidence="6">
    <location>
        <begin position="641"/>
        <end position="665"/>
    </location>
</feature>
<keyword evidence="2 6" id="KW-0812">Transmembrane</keyword>
<protein>
    <submittedName>
        <fullName evidence="9">Cytochrome c biogenesis protein CcsA</fullName>
    </submittedName>
</protein>
<proteinExistence type="predicted"/>
<keyword evidence="7" id="KW-0732">Signal</keyword>
<comment type="subcellular location">
    <subcellularLocation>
        <location evidence="1">Membrane</location>
        <topology evidence="1">Multi-pass membrane protein</topology>
    </subcellularLocation>
</comment>
<feature type="transmembrane region" description="Helical" evidence="6">
    <location>
        <begin position="527"/>
        <end position="546"/>
    </location>
</feature>
<evidence type="ECO:0000256" key="3">
    <source>
        <dbReference type="ARBA" id="ARBA00022748"/>
    </source>
</evidence>
<evidence type="ECO:0000313" key="9">
    <source>
        <dbReference type="EMBL" id="XBH07055.1"/>
    </source>
</evidence>
<name>A0AAU7CPV8_9BACT</name>
<evidence type="ECO:0000256" key="4">
    <source>
        <dbReference type="ARBA" id="ARBA00022989"/>
    </source>
</evidence>
<keyword evidence="4 6" id="KW-1133">Transmembrane helix</keyword>
<feature type="transmembrane region" description="Helical" evidence="6">
    <location>
        <begin position="460"/>
        <end position="481"/>
    </location>
</feature>
<feature type="signal peptide" evidence="7">
    <location>
        <begin position="1"/>
        <end position="23"/>
    </location>
</feature>
<dbReference type="GO" id="GO:0017004">
    <property type="term" value="P:cytochrome complex assembly"/>
    <property type="evidence" value="ECO:0007669"/>
    <property type="project" value="UniProtKB-KW"/>
</dbReference>
<dbReference type="GO" id="GO:0005886">
    <property type="term" value="C:plasma membrane"/>
    <property type="evidence" value="ECO:0007669"/>
    <property type="project" value="TreeGrafter"/>
</dbReference>
<keyword evidence="3" id="KW-0201">Cytochrome c-type biogenesis</keyword>
<evidence type="ECO:0000256" key="5">
    <source>
        <dbReference type="ARBA" id="ARBA00023136"/>
    </source>
</evidence>
<feature type="transmembrane region" description="Helical" evidence="6">
    <location>
        <begin position="571"/>
        <end position="593"/>
    </location>
</feature>
<gene>
    <name evidence="9" type="primary">ccsA</name>
    <name evidence="9" type="ORF">V5E97_13735</name>
</gene>
<evidence type="ECO:0000259" key="8">
    <source>
        <dbReference type="Pfam" id="PF01578"/>
    </source>
</evidence>
<dbReference type="InterPro" id="IPR002541">
    <property type="entry name" value="Cyt_c_assembly"/>
</dbReference>
<feature type="transmembrane region" description="Helical" evidence="6">
    <location>
        <begin position="605"/>
        <end position="629"/>
    </location>
</feature>
<feature type="transmembrane region" description="Helical" evidence="6">
    <location>
        <begin position="431"/>
        <end position="448"/>
    </location>
</feature>
<dbReference type="InterPro" id="IPR045062">
    <property type="entry name" value="Cyt_c_biogenesis_CcsA/CcmC"/>
</dbReference>
<feature type="transmembrane region" description="Helical" evidence="6">
    <location>
        <begin position="501"/>
        <end position="520"/>
    </location>
</feature>
<feature type="transmembrane region" description="Helical" evidence="6">
    <location>
        <begin position="752"/>
        <end position="775"/>
    </location>
</feature>
<dbReference type="GO" id="GO:0020037">
    <property type="term" value="F:heme binding"/>
    <property type="evidence" value="ECO:0007669"/>
    <property type="project" value="InterPro"/>
</dbReference>
<feature type="transmembrane region" description="Helical" evidence="6">
    <location>
        <begin position="790"/>
        <end position="807"/>
    </location>
</feature>
<evidence type="ECO:0000256" key="6">
    <source>
        <dbReference type="SAM" id="Phobius"/>
    </source>
</evidence>
<feature type="transmembrane region" description="Helical" evidence="6">
    <location>
        <begin position="814"/>
        <end position="834"/>
    </location>
</feature>
<accession>A0AAU7CPV8</accession>
<dbReference type="PANTHER" id="PTHR30071:SF1">
    <property type="entry name" value="CYTOCHROME B_B6 PROTEIN-RELATED"/>
    <property type="match status" value="1"/>
</dbReference>
<feature type="transmembrane region" description="Helical" evidence="6">
    <location>
        <begin position="854"/>
        <end position="872"/>
    </location>
</feature>
<feature type="chain" id="PRO_5043660931" evidence="7">
    <location>
        <begin position="24"/>
        <end position="885"/>
    </location>
</feature>
<keyword evidence="5 6" id="KW-0472">Membrane</keyword>
<feature type="domain" description="Cytochrome c assembly protein" evidence="8">
    <location>
        <begin position="496"/>
        <end position="838"/>
    </location>
</feature>
<organism evidence="9">
    <name type="scientific">Singulisphaera sp. Ch08</name>
    <dbReference type="NCBI Taxonomy" id="3120278"/>
    <lineage>
        <taxon>Bacteria</taxon>
        <taxon>Pseudomonadati</taxon>
        <taxon>Planctomycetota</taxon>
        <taxon>Planctomycetia</taxon>
        <taxon>Isosphaerales</taxon>
        <taxon>Isosphaeraceae</taxon>
        <taxon>Singulisphaera</taxon>
    </lineage>
</organism>
<evidence type="ECO:0000256" key="7">
    <source>
        <dbReference type="SAM" id="SignalP"/>
    </source>
</evidence>
<dbReference type="Pfam" id="PF01578">
    <property type="entry name" value="Cytochrom_C_asm"/>
    <property type="match status" value="1"/>
</dbReference>
<evidence type="ECO:0000256" key="2">
    <source>
        <dbReference type="ARBA" id="ARBA00022692"/>
    </source>
</evidence>
<sequence>MKRIGWLLLGLPLAIAFETPAPGAEGTKALGTGPAYVDLAKLPVMHEGRKKPLDTLAREEVKQIFGRETIKLLGANDQVIATWGPVAALFNWSVRPEFWDDQPIILVEYIPLKRLLLADSIEARLSAIANLPKTTAGDQRLAKSLIARKDLDAEDLRRFARQATLSDEDRKAVETLADELGESHKWLTPRQLESARVKVDGQALDFNTWVRELADRKNKSESNMSSDAPKLTDVEKRAIEVGTRLVHYQAIRDRTISSVEPMLVMPRPNNPTYLAYCGAAFEKARERQGVEGLTPLELDSANALLTYYKDIPREDWKEPGKDAEFDANFTAWLKENSVWIPLRVFLETKPEDLAKAGFPAKEVESFLATFRAMEQAEESAPGAAPKSNAAALLAATRALGQKVNRDNYPTIAAMDLETYFNETNPFYKAPYGYGLALAFLAVSLGFSSNREGERVPFWQLGSIVYWSGIVCLLAGIALEIIGFAMRVRISGWAPVTNMYETVIWVSLVAAVLAVVFEMIFRKTFAVLAGSGVALLGTLLAANVPLLDPGIRSLQPVLRSNYWLTIHVLTEVSSYAAFALAMGLGMIATFYYLTATYRRSPAIMEVGAPLIPGLPLLLLGAFGLSASYGGFGVNLPLERANLLFNVCSVFAGVGGALTIVGGGGVFGELVARATFRDQPALDAAALAGEGATPAPAATSVQTVTVEERGSVATATKPTVAEIRARAALSRPKLDARGLAMQATAAKIKPLSNFIYRTMQVGVLLIAAGTILGGVWADYSWGRFWGWDPKEVWALITLLVYLIPLHGRFAGWVNTFGLVIASVVCFLSVIMAWYGVNFVLGVGLHSYGFVEGGSQGVVLAVVLGVLSITGAAAWRRAIASRVLNTTA</sequence>
<dbReference type="PANTHER" id="PTHR30071">
    <property type="entry name" value="HEME EXPORTER PROTEIN C"/>
    <property type="match status" value="1"/>
</dbReference>
<evidence type="ECO:0000256" key="1">
    <source>
        <dbReference type="ARBA" id="ARBA00004141"/>
    </source>
</evidence>
<dbReference type="AlphaFoldDB" id="A0AAU7CPV8"/>